<sequence>MYEIERYLHGLKQDVQNKARPEGSMAEGYLAKECFAFVARFLKGSNSGTPQVNACSTSQSFLPEVGCPIKGKGRTSKKKDREHILYHNQWVQEHRYVLFNCDCEEVEKYTSEHKEFLSARGKRKWNSVQDHNKDFVDWFREKVDFIVEEGQEIIPNNVIWLSKEHSYIAKKYTGYSVNSYRFHTMKRDANCVTQNSRVTLTAMTHSFASSKDQSPIEANVNYYEDPYHGSLGDSNMEQDTLGTGKRQVSSQQHPVPTREIQRKQQEQQLGSTKASVKKRAFCSPGSISAYLEFQKR</sequence>
<dbReference type="Proteomes" id="UP000596660">
    <property type="component" value="Unplaced"/>
</dbReference>
<proteinExistence type="predicted"/>
<feature type="compositionally biased region" description="Polar residues" evidence="1">
    <location>
        <begin position="232"/>
        <end position="254"/>
    </location>
</feature>
<keyword evidence="4" id="KW-1185">Reference proteome</keyword>
<feature type="domain" description="DUF4218" evidence="2">
    <location>
        <begin position="1"/>
        <end position="47"/>
    </location>
</feature>
<reference evidence="3" key="1">
    <citation type="journal article" date="2017" name="Nature">
        <title>The genome of Chenopodium quinoa.</title>
        <authorList>
            <person name="Jarvis D.E."/>
            <person name="Ho Y.S."/>
            <person name="Lightfoot D.J."/>
            <person name="Schmoeckel S.M."/>
            <person name="Li B."/>
            <person name="Borm T.J.A."/>
            <person name="Ohyanagi H."/>
            <person name="Mineta K."/>
            <person name="Michell C.T."/>
            <person name="Saber N."/>
            <person name="Kharbatia N.M."/>
            <person name="Rupper R.R."/>
            <person name="Sharp A.R."/>
            <person name="Dally N."/>
            <person name="Boughton B.A."/>
            <person name="Woo Y.H."/>
            <person name="Gao G."/>
            <person name="Schijlen E.G.W.M."/>
            <person name="Guo X."/>
            <person name="Momin A.A."/>
            <person name="Negrao S."/>
            <person name="Al-Babili S."/>
            <person name="Gehring C."/>
            <person name="Roessner U."/>
            <person name="Jung C."/>
            <person name="Murphy K."/>
            <person name="Arold S.T."/>
            <person name="Gojobori T."/>
            <person name="van der Linden C.G."/>
            <person name="van Loo E.N."/>
            <person name="Jellen E.N."/>
            <person name="Maughan P.J."/>
            <person name="Tester M."/>
        </authorList>
    </citation>
    <scope>NUCLEOTIDE SEQUENCE [LARGE SCALE GENOMIC DNA]</scope>
    <source>
        <strain evidence="3">cv. PI 614886</strain>
    </source>
</reference>
<organism evidence="3 4">
    <name type="scientific">Chenopodium quinoa</name>
    <name type="common">Quinoa</name>
    <dbReference type="NCBI Taxonomy" id="63459"/>
    <lineage>
        <taxon>Eukaryota</taxon>
        <taxon>Viridiplantae</taxon>
        <taxon>Streptophyta</taxon>
        <taxon>Embryophyta</taxon>
        <taxon>Tracheophyta</taxon>
        <taxon>Spermatophyta</taxon>
        <taxon>Magnoliopsida</taxon>
        <taxon>eudicotyledons</taxon>
        <taxon>Gunneridae</taxon>
        <taxon>Pentapetalae</taxon>
        <taxon>Caryophyllales</taxon>
        <taxon>Chenopodiaceae</taxon>
        <taxon>Chenopodioideae</taxon>
        <taxon>Atripliceae</taxon>
        <taxon>Chenopodium</taxon>
    </lineage>
</organism>
<evidence type="ECO:0000313" key="4">
    <source>
        <dbReference type="Proteomes" id="UP000596660"/>
    </source>
</evidence>
<dbReference type="Pfam" id="PF13960">
    <property type="entry name" value="DUF4218"/>
    <property type="match status" value="1"/>
</dbReference>
<dbReference type="PANTHER" id="PTHR48451">
    <property type="entry name" value="DUF4218 DOMAIN-CONTAINING PROTEIN"/>
    <property type="match status" value="1"/>
</dbReference>
<accession>A0A803MSE6</accession>
<dbReference type="Gramene" id="AUR62034497-RA">
    <property type="protein sequence ID" value="AUR62034497-RA:cds"/>
    <property type="gene ID" value="AUR62034497"/>
</dbReference>
<protein>
    <recommendedName>
        <fullName evidence="2">DUF4218 domain-containing protein</fullName>
    </recommendedName>
</protein>
<dbReference type="PANTHER" id="PTHR48451:SF1">
    <property type="entry name" value="DUF4218 DOMAIN-CONTAINING PROTEIN"/>
    <property type="match status" value="1"/>
</dbReference>
<dbReference type="AlphaFoldDB" id="A0A803MSE6"/>
<name>A0A803MSE6_CHEQI</name>
<dbReference type="EnsemblPlants" id="AUR62034497-RA">
    <property type="protein sequence ID" value="AUR62034497-RA:cds"/>
    <property type="gene ID" value="AUR62034497"/>
</dbReference>
<evidence type="ECO:0000259" key="2">
    <source>
        <dbReference type="Pfam" id="PF13960"/>
    </source>
</evidence>
<dbReference type="InterPro" id="IPR025452">
    <property type="entry name" value="DUF4218"/>
</dbReference>
<reference evidence="3" key="2">
    <citation type="submission" date="2021-03" db="UniProtKB">
        <authorList>
            <consortium name="EnsemblPlants"/>
        </authorList>
    </citation>
    <scope>IDENTIFICATION</scope>
</reference>
<evidence type="ECO:0000313" key="3">
    <source>
        <dbReference type="EnsemblPlants" id="AUR62034497-RA:cds"/>
    </source>
</evidence>
<feature type="region of interest" description="Disordered" evidence="1">
    <location>
        <begin position="227"/>
        <end position="277"/>
    </location>
</feature>
<evidence type="ECO:0000256" key="1">
    <source>
        <dbReference type="SAM" id="MobiDB-lite"/>
    </source>
</evidence>